<name>A0A5M8Q1N2_9LECA</name>
<protein>
    <recommendedName>
        <fullName evidence="1">DJ-1/PfpI domain-containing protein</fullName>
    </recommendedName>
</protein>
<dbReference type="Proteomes" id="UP000324767">
    <property type="component" value="Unassembled WGS sequence"/>
</dbReference>
<reference evidence="2 3" key="1">
    <citation type="submission" date="2019-09" db="EMBL/GenBank/DDBJ databases">
        <title>The hologenome of the rock-dwelling lichen Lasallia pustulata.</title>
        <authorList>
            <person name="Greshake Tzovaras B."/>
            <person name="Segers F."/>
            <person name="Bicker A."/>
            <person name="Dal Grande F."/>
            <person name="Otte J."/>
            <person name="Hankeln T."/>
            <person name="Schmitt I."/>
            <person name="Ebersberger I."/>
        </authorList>
    </citation>
    <scope>NUCLEOTIDE SEQUENCE [LARGE SCALE GENOMIC DNA]</scope>
    <source>
        <strain evidence="2">A1-1</strain>
    </source>
</reference>
<accession>A0A5M8Q1N2</accession>
<dbReference type="PANTHER" id="PTHR43130:SF7">
    <property type="entry name" value="DJ-1_PFPI DOMAIN-CONTAINING PROTEIN"/>
    <property type="match status" value="1"/>
</dbReference>
<dbReference type="EMBL" id="VXIT01000002">
    <property type="protein sequence ID" value="KAA6415078.1"/>
    <property type="molecule type" value="Genomic_DNA"/>
</dbReference>
<gene>
    <name evidence="2" type="ORF">FRX48_01830</name>
</gene>
<comment type="caution">
    <text evidence="2">The sequence shown here is derived from an EMBL/GenBank/DDBJ whole genome shotgun (WGS) entry which is preliminary data.</text>
</comment>
<evidence type="ECO:0000313" key="3">
    <source>
        <dbReference type="Proteomes" id="UP000324767"/>
    </source>
</evidence>
<dbReference type="AlphaFoldDB" id="A0A5M8Q1N2"/>
<dbReference type="InterPro" id="IPR002818">
    <property type="entry name" value="DJ-1/PfpI"/>
</dbReference>
<dbReference type="SUPFAM" id="SSF52317">
    <property type="entry name" value="Class I glutamine amidotransferase-like"/>
    <property type="match status" value="1"/>
</dbReference>
<dbReference type="PANTHER" id="PTHR43130">
    <property type="entry name" value="ARAC-FAMILY TRANSCRIPTIONAL REGULATOR"/>
    <property type="match status" value="1"/>
</dbReference>
<dbReference type="InterPro" id="IPR052158">
    <property type="entry name" value="INH-QAR"/>
</dbReference>
<dbReference type="OrthoDB" id="543156at2759"/>
<dbReference type="Gene3D" id="3.40.50.880">
    <property type="match status" value="2"/>
</dbReference>
<proteinExistence type="predicted"/>
<organism evidence="2 3">
    <name type="scientific">Lasallia pustulata</name>
    <dbReference type="NCBI Taxonomy" id="136370"/>
    <lineage>
        <taxon>Eukaryota</taxon>
        <taxon>Fungi</taxon>
        <taxon>Dikarya</taxon>
        <taxon>Ascomycota</taxon>
        <taxon>Pezizomycotina</taxon>
        <taxon>Lecanoromycetes</taxon>
        <taxon>OSLEUM clade</taxon>
        <taxon>Umbilicariomycetidae</taxon>
        <taxon>Umbilicariales</taxon>
        <taxon>Umbilicariaceae</taxon>
        <taxon>Lasallia</taxon>
    </lineage>
</organism>
<evidence type="ECO:0000313" key="2">
    <source>
        <dbReference type="EMBL" id="KAA6415078.1"/>
    </source>
</evidence>
<dbReference type="InterPro" id="IPR029062">
    <property type="entry name" value="Class_I_gatase-like"/>
</dbReference>
<dbReference type="Pfam" id="PF01965">
    <property type="entry name" value="DJ-1_PfpI"/>
    <property type="match status" value="1"/>
</dbReference>
<sequence length="319" mass="35120">MVERTTRYSRQAIQARDLLQIHLHLLSVCFRLKVLRPSEFDITIPGRHTVAWSRSACNSSPYTEQLLRTYKKPSAFSKRSSITPSTIAGHPDRQSNPVLLTPSTFLAMSVPQPAKAPLQVGVLLCGEGVQLLDVSPVDLLGMLQPQYIRACQLPQSLADMSIEMEIHFISETGHGPHQLTGGMKCAVTHSLNTCPALSILIVQSGSVLFSVCTGIFVALPTDLLQSKRATAPRMLLPMLRAQHPETHWEEKRWVRDGHLWSSGGVTNGLDMMAAFMRERWPERRQLVECVLEMADVGGRGQDYAGGEGVLKADMLGGSA</sequence>
<feature type="domain" description="DJ-1/PfpI" evidence="1">
    <location>
        <begin position="201"/>
        <end position="277"/>
    </location>
</feature>
<evidence type="ECO:0000259" key="1">
    <source>
        <dbReference type="Pfam" id="PF01965"/>
    </source>
</evidence>